<evidence type="ECO:0000313" key="2">
    <source>
        <dbReference type="EMBL" id="KAE8354654.1"/>
    </source>
</evidence>
<evidence type="ECO:0000313" key="3">
    <source>
        <dbReference type="Proteomes" id="UP000327118"/>
    </source>
</evidence>
<keyword evidence="3" id="KW-1185">Reference proteome</keyword>
<dbReference type="OrthoDB" id="5387413at2759"/>
<proteinExistence type="predicted"/>
<organism evidence="2 3">
    <name type="scientific">Aspergillus coremiiformis</name>
    <dbReference type="NCBI Taxonomy" id="138285"/>
    <lineage>
        <taxon>Eukaryota</taxon>
        <taxon>Fungi</taxon>
        <taxon>Dikarya</taxon>
        <taxon>Ascomycota</taxon>
        <taxon>Pezizomycotina</taxon>
        <taxon>Eurotiomycetes</taxon>
        <taxon>Eurotiomycetidae</taxon>
        <taxon>Eurotiales</taxon>
        <taxon>Aspergillaceae</taxon>
        <taxon>Aspergillus</taxon>
        <taxon>Aspergillus subgen. Circumdati</taxon>
    </lineage>
</organism>
<dbReference type="Proteomes" id="UP000327118">
    <property type="component" value="Unassembled WGS sequence"/>
</dbReference>
<accession>A0A5N6ZAI3</accession>
<evidence type="ECO:0000256" key="1">
    <source>
        <dbReference type="SAM" id="MobiDB-lite"/>
    </source>
</evidence>
<reference evidence="3" key="1">
    <citation type="submission" date="2019-04" db="EMBL/GenBank/DDBJ databases">
        <title>Friends and foes A comparative genomics studyof 23 Aspergillus species from section Flavi.</title>
        <authorList>
            <consortium name="DOE Joint Genome Institute"/>
            <person name="Kjaerbolling I."/>
            <person name="Vesth T."/>
            <person name="Frisvad J.C."/>
            <person name="Nybo J.L."/>
            <person name="Theobald S."/>
            <person name="Kildgaard S."/>
            <person name="Isbrandt T."/>
            <person name="Kuo A."/>
            <person name="Sato A."/>
            <person name="Lyhne E.K."/>
            <person name="Kogle M.E."/>
            <person name="Wiebenga A."/>
            <person name="Kun R.S."/>
            <person name="Lubbers R.J."/>
            <person name="Makela M.R."/>
            <person name="Barry K."/>
            <person name="Chovatia M."/>
            <person name="Clum A."/>
            <person name="Daum C."/>
            <person name="Haridas S."/>
            <person name="He G."/>
            <person name="LaButti K."/>
            <person name="Lipzen A."/>
            <person name="Mondo S."/>
            <person name="Riley R."/>
            <person name="Salamov A."/>
            <person name="Simmons B.A."/>
            <person name="Magnuson J.K."/>
            <person name="Henrissat B."/>
            <person name="Mortensen U.H."/>
            <person name="Larsen T.O."/>
            <person name="Devries R.P."/>
            <person name="Grigoriev I.V."/>
            <person name="Machida M."/>
            <person name="Baker S.E."/>
            <person name="Andersen M.R."/>
        </authorList>
    </citation>
    <scope>NUCLEOTIDE SEQUENCE [LARGE SCALE GENOMIC DNA]</scope>
    <source>
        <strain evidence="3">CBS 553.77</strain>
    </source>
</reference>
<sequence>MNLLSLFNSNLLFLLPVFEQDINYLSCFPNILTVVARLAISTITVSLQRSSRLFTLPRLFPIQDTIIHHRTPARRQPLRRSSRMPAQIDIVEPVEPVRDLEADEEYVINAFERHASNCSRCANPLGAHRENHSLCERGNRYAIDVSEYLYSKNRKAYSVLDRDLTQPTLVKVPRDRRAVHALLCAIEDGLHLNRRGGAASHLRRPPVITYDQTYPVPPRRSATAPQHSIVYTEIIERQPRDSKGRRVTVYSESSPRSSHSRGSLYESDAAERRRSRQSPRIYRLTEYHF</sequence>
<protein>
    <submittedName>
        <fullName evidence="2">Uncharacterized protein</fullName>
    </submittedName>
</protein>
<feature type="compositionally biased region" description="Low complexity" evidence="1">
    <location>
        <begin position="251"/>
        <end position="263"/>
    </location>
</feature>
<feature type="region of interest" description="Disordered" evidence="1">
    <location>
        <begin position="238"/>
        <end position="277"/>
    </location>
</feature>
<dbReference type="AlphaFoldDB" id="A0A5N6ZAI3"/>
<gene>
    <name evidence="2" type="ORF">BDV28DRAFT_130584</name>
</gene>
<dbReference type="EMBL" id="ML739068">
    <property type="protein sequence ID" value="KAE8354654.1"/>
    <property type="molecule type" value="Genomic_DNA"/>
</dbReference>
<name>A0A5N6ZAI3_9EURO</name>